<dbReference type="InterPro" id="IPR051554">
    <property type="entry name" value="Acetyltransferase_Eis"/>
</dbReference>
<organism evidence="2 3">
    <name type="scientific">Romboutsia timonensis</name>
    <dbReference type="NCBI Taxonomy" id="1776391"/>
    <lineage>
        <taxon>Bacteria</taxon>
        <taxon>Bacillati</taxon>
        <taxon>Bacillota</taxon>
        <taxon>Clostridia</taxon>
        <taxon>Peptostreptococcales</taxon>
        <taxon>Peptostreptococcaceae</taxon>
        <taxon>Romboutsia</taxon>
    </lineage>
</organism>
<name>A0A921T008_9FIRM</name>
<dbReference type="PANTHER" id="PTHR37817">
    <property type="entry name" value="N-ACETYLTRANSFERASE EIS"/>
    <property type="match status" value="1"/>
</dbReference>
<feature type="non-terminal residue" evidence="2">
    <location>
        <position position="94"/>
    </location>
</feature>
<dbReference type="Gene3D" id="3.40.630.30">
    <property type="match status" value="1"/>
</dbReference>
<dbReference type="Proteomes" id="UP000776700">
    <property type="component" value="Unassembled WGS sequence"/>
</dbReference>
<evidence type="ECO:0000313" key="3">
    <source>
        <dbReference type="Proteomes" id="UP000776700"/>
    </source>
</evidence>
<dbReference type="PANTHER" id="PTHR37817:SF1">
    <property type="entry name" value="N-ACETYLTRANSFERASE EIS"/>
    <property type="match status" value="1"/>
</dbReference>
<dbReference type="EMBL" id="DYUB01000191">
    <property type="protein sequence ID" value="HJG96655.1"/>
    <property type="molecule type" value="Genomic_DNA"/>
</dbReference>
<dbReference type="InterPro" id="IPR016181">
    <property type="entry name" value="Acyl_CoA_acyltransferase"/>
</dbReference>
<dbReference type="GO" id="GO:0030649">
    <property type="term" value="P:aminoglycoside antibiotic catabolic process"/>
    <property type="evidence" value="ECO:0007669"/>
    <property type="project" value="TreeGrafter"/>
</dbReference>
<proteinExistence type="predicted"/>
<dbReference type="Pfam" id="PF13527">
    <property type="entry name" value="Acetyltransf_9"/>
    <property type="match status" value="1"/>
</dbReference>
<accession>A0A921T008</accession>
<reference evidence="2" key="1">
    <citation type="journal article" date="2021" name="PeerJ">
        <title>Extensive microbial diversity within the chicken gut microbiome revealed by metagenomics and culture.</title>
        <authorList>
            <person name="Gilroy R."/>
            <person name="Ravi A."/>
            <person name="Getino M."/>
            <person name="Pursley I."/>
            <person name="Horton D.L."/>
            <person name="Alikhan N.F."/>
            <person name="Baker D."/>
            <person name="Gharbi K."/>
            <person name="Hall N."/>
            <person name="Watson M."/>
            <person name="Adriaenssens E.M."/>
            <person name="Foster-Nyarko E."/>
            <person name="Jarju S."/>
            <person name="Secka A."/>
            <person name="Antonio M."/>
            <person name="Oren A."/>
            <person name="Chaudhuri R.R."/>
            <person name="La Ragione R."/>
            <person name="Hildebrand F."/>
            <person name="Pallen M.J."/>
        </authorList>
    </citation>
    <scope>NUCLEOTIDE SEQUENCE</scope>
    <source>
        <strain evidence="2">1277</strain>
    </source>
</reference>
<dbReference type="PROSITE" id="PS51186">
    <property type="entry name" value="GNAT"/>
    <property type="match status" value="1"/>
</dbReference>
<evidence type="ECO:0000313" key="2">
    <source>
        <dbReference type="EMBL" id="HJG96655.1"/>
    </source>
</evidence>
<sequence length="94" mass="11337">MNMRYAKEEEKDNIKEIWNYCFNDEESFVNYYFNNKYNNNNTIVACEDKDIVSSLQLNQYKIKLNDKEYEVSYVVGVSTFPQVRGRGYMKKIME</sequence>
<comment type="caution">
    <text evidence="2">The sequence shown here is derived from an EMBL/GenBank/DDBJ whole genome shotgun (WGS) entry which is preliminary data.</text>
</comment>
<gene>
    <name evidence="2" type="ORF">K8V90_06085</name>
</gene>
<reference evidence="2" key="2">
    <citation type="submission" date="2021-09" db="EMBL/GenBank/DDBJ databases">
        <authorList>
            <person name="Gilroy R."/>
        </authorList>
    </citation>
    <scope>NUCLEOTIDE SEQUENCE</scope>
    <source>
        <strain evidence="2">1277</strain>
    </source>
</reference>
<dbReference type="InterPro" id="IPR000182">
    <property type="entry name" value="GNAT_dom"/>
</dbReference>
<dbReference type="GO" id="GO:0034069">
    <property type="term" value="F:aminoglycoside N-acetyltransferase activity"/>
    <property type="evidence" value="ECO:0007669"/>
    <property type="project" value="TreeGrafter"/>
</dbReference>
<protein>
    <submittedName>
        <fullName evidence="2">GNAT family N-acetyltransferase</fullName>
    </submittedName>
</protein>
<feature type="domain" description="N-acetyltransferase" evidence="1">
    <location>
        <begin position="1"/>
        <end position="94"/>
    </location>
</feature>
<dbReference type="SUPFAM" id="SSF55729">
    <property type="entry name" value="Acyl-CoA N-acyltransferases (Nat)"/>
    <property type="match status" value="1"/>
</dbReference>
<dbReference type="AlphaFoldDB" id="A0A921T008"/>
<evidence type="ECO:0000259" key="1">
    <source>
        <dbReference type="PROSITE" id="PS51186"/>
    </source>
</evidence>